<dbReference type="Proteomes" id="UP000321363">
    <property type="component" value="Unassembled WGS sequence"/>
</dbReference>
<name>A0A5C6W727_9BACI</name>
<gene>
    <name evidence="1" type="ORF">FS935_03195</name>
</gene>
<dbReference type="OrthoDB" id="2883102at2"/>
<reference evidence="1 2" key="1">
    <citation type="journal article" date="2005" name="Int. J. Syst. Evol. Microbiol.">
        <title>Bacillus litoralis sp. nov., isolated from a tidal flat of the Yellow Sea in Korea.</title>
        <authorList>
            <person name="Yoon J.H."/>
            <person name="Oh T.K."/>
        </authorList>
    </citation>
    <scope>NUCLEOTIDE SEQUENCE [LARGE SCALE GENOMIC DNA]</scope>
    <source>
        <strain evidence="1 2">SW-211</strain>
    </source>
</reference>
<comment type="caution">
    <text evidence="1">The sequence shown here is derived from an EMBL/GenBank/DDBJ whole genome shotgun (WGS) entry which is preliminary data.</text>
</comment>
<organism evidence="1 2">
    <name type="scientific">Metabacillus litoralis</name>
    <dbReference type="NCBI Taxonomy" id="152268"/>
    <lineage>
        <taxon>Bacteria</taxon>
        <taxon>Bacillati</taxon>
        <taxon>Bacillota</taxon>
        <taxon>Bacilli</taxon>
        <taxon>Bacillales</taxon>
        <taxon>Bacillaceae</taxon>
        <taxon>Metabacillus</taxon>
    </lineage>
</organism>
<proteinExistence type="predicted"/>
<dbReference type="RefSeq" id="WP_146946073.1">
    <property type="nucleotide sequence ID" value="NZ_VOQF01000001.1"/>
</dbReference>
<protein>
    <submittedName>
        <fullName evidence="1">Uncharacterized protein</fullName>
    </submittedName>
</protein>
<dbReference type="AlphaFoldDB" id="A0A5C6W727"/>
<sequence length="83" mass="9830">MRKLYIKDQEVIVTCSRNVDWTGFQRACASISDLENECLLIKKSSLVLISQKENEYFVIERMNTDTFTLHIHYNILNQQVYKV</sequence>
<keyword evidence="2" id="KW-1185">Reference proteome</keyword>
<evidence type="ECO:0000313" key="2">
    <source>
        <dbReference type="Proteomes" id="UP000321363"/>
    </source>
</evidence>
<dbReference type="EMBL" id="VOQF01000001">
    <property type="protein sequence ID" value="TXC93214.1"/>
    <property type="molecule type" value="Genomic_DNA"/>
</dbReference>
<evidence type="ECO:0000313" key="1">
    <source>
        <dbReference type="EMBL" id="TXC93214.1"/>
    </source>
</evidence>
<accession>A0A5C6W727</accession>